<evidence type="ECO:0000256" key="1">
    <source>
        <dbReference type="SAM" id="MobiDB-lite"/>
    </source>
</evidence>
<evidence type="ECO:0000313" key="4">
    <source>
        <dbReference type="Proteomes" id="UP000694720"/>
    </source>
</evidence>
<name>A0A8D1ASD0_PIG</name>
<protein>
    <submittedName>
        <fullName evidence="3">BRMS1 transcriptional repressor and anoikis regulator</fullName>
    </submittedName>
</protein>
<evidence type="ECO:0000313" key="3">
    <source>
        <dbReference type="Ensembl" id="ENSSSCP00050008757.1"/>
    </source>
</evidence>
<gene>
    <name evidence="3" type="primary">BRMS1</name>
</gene>
<dbReference type="Ensembl" id="ENSSSCT00050020967.1">
    <property type="protein sequence ID" value="ENSSSCP00050008757.1"/>
    <property type="gene ID" value="ENSSSCG00050015484.1"/>
</dbReference>
<dbReference type="Gene3D" id="1.20.5.1500">
    <property type="match status" value="1"/>
</dbReference>
<organism evidence="2 4">
    <name type="scientific">Sus scrofa</name>
    <name type="common">Pig</name>
    <dbReference type="NCBI Taxonomy" id="9823"/>
    <lineage>
        <taxon>Eukaryota</taxon>
        <taxon>Metazoa</taxon>
        <taxon>Chordata</taxon>
        <taxon>Craniata</taxon>
        <taxon>Vertebrata</taxon>
        <taxon>Euteleostomi</taxon>
        <taxon>Mammalia</taxon>
        <taxon>Eutheria</taxon>
        <taxon>Laurasiatheria</taxon>
        <taxon>Artiodactyla</taxon>
        <taxon>Suina</taxon>
        <taxon>Suidae</taxon>
        <taxon>Sus</taxon>
    </lineage>
</organism>
<dbReference type="AlphaFoldDB" id="A0A8D1ASD0"/>
<dbReference type="Proteomes" id="UP000694720">
    <property type="component" value="Unplaced"/>
</dbReference>
<accession>A0A8D1ASD0</accession>
<feature type="compositionally biased region" description="Acidic residues" evidence="1">
    <location>
        <begin position="40"/>
        <end position="52"/>
    </location>
</feature>
<sequence>MPVQPPSKDAEEMEAEGDSAAEMNGEEEESEEERSGSPTESEEESSEMDDEDYERRRSECVNEMLDLEKQFSELKEKARSCCSTTRCRGSCRSGSRGWRRTARAWTSALSGGMTSCTPEAARRPGTPCRPARGRRPLSCLALISCTCCRRSTSWKTGRRSKRRGQLCPLRRENQMDLDPAVPRQGAPWSSWHQIQDLNFLLQKGRLTGPAGSAPEAHPHCCSALPSSHHWLGLLLGACAAWPGAALARQDCLPLPTQPTSSPFRRSASSVPSLMKTRLVLSQSSGQSNIFSAALGPGSPVTDVSELSPASQEL</sequence>
<evidence type="ECO:0000313" key="2">
    <source>
        <dbReference type="Ensembl" id="ENSSSCP00035034117.1"/>
    </source>
</evidence>
<proteinExistence type="predicted"/>
<feature type="compositionally biased region" description="Acidic residues" evidence="1">
    <location>
        <begin position="11"/>
        <end position="32"/>
    </location>
</feature>
<reference evidence="2" key="1">
    <citation type="submission" date="2025-05" db="UniProtKB">
        <authorList>
            <consortium name="Ensembl"/>
        </authorList>
    </citation>
    <scope>IDENTIFICATION</scope>
</reference>
<dbReference type="Proteomes" id="UP000694571">
    <property type="component" value="Unplaced"/>
</dbReference>
<feature type="region of interest" description="Disordered" evidence="1">
    <location>
        <begin position="1"/>
        <end position="56"/>
    </location>
</feature>
<dbReference type="Ensembl" id="ENSSSCT00035082276.1">
    <property type="protein sequence ID" value="ENSSSCP00035034117.1"/>
    <property type="gene ID" value="ENSSSCG00035061248.1"/>
</dbReference>